<keyword evidence="5 10" id="KW-1133">Transmembrane helix</keyword>
<gene>
    <name evidence="11" type="ORF">BS50DRAFT_256543</name>
</gene>
<comment type="subcellular location">
    <subcellularLocation>
        <location evidence="1">Membrane</location>
        <topology evidence="1">Multi-pass membrane protein</topology>
    </subcellularLocation>
</comment>
<feature type="transmembrane region" description="Helical" evidence="10">
    <location>
        <begin position="160"/>
        <end position="183"/>
    </location>
</feature>
<feature type="transmembrane region" description="Helical" evidence="10">
    <location>
        <begin position="232"/>
        <end position="252"/>
    </location>
</feature>
<evidence type="ECO:0000256" key="6">
    <source>
        <dbReference type="ARBA" id="ARBA00023136"/>
    </source>
</evidence>
<dbReference type="PANTHER" id="PTHR19139">
    <property type="entry name" value="AQUAPORIN TRANSPORTER"/>
    <property type="match status" value="1"/>
</dbReference>
<dbReference type="InterPro" id="IPR023271">
    <property type="entry name" value="Aquaporin-like"/>
</dbReference>
<name>A0A2T2P4M7_CORCC</name>
<dbReference type="Pfam" id="PF00230">
    <property type="entry name" value="MIP"/>
    <property type="match status" value="1"/>
</dbReference>
<keyword evidence="4" id="KW-0677">Repeat</keyword>
<dbReference type="STRING" id="1448308.A0A2T2P4M7"/>
<feature type="compositionally biased region" description="Basic and acidic residues" evidence="9">
    <location>
        <begin position="1"/>
        <end position="15"/>
    </location>
</feature>
<feature type="transmembrane region" description="Helical" evidence="10">
    <location>
        <begin position="77"/>
        <end position="98"/>
    </location>
</feature>
<dbReference type="PANTHER" id="PTHR19139:SF283">
    <property type="entry name" value="AQUAPORIN"/>
    <property type="match status" value="1"/>
</dbReference>
<evidence type="ECO:0000256" key="8">
    <source>
        <dbReference type="RuleBase" id="RU000477"/>
    </source>
</evidence>
<comment type="similarity">
    <text evidence="2 8">Belongs to the MIP/aquaporin (TC 1.A.8) family.</text>
</comment>
<dbReference type="GO" id="GO:0005886">
    <property type="term" value="C:plasma membrane"/>
    <property type="evidence" value="ECO:0007669"/>
    <property type="project" value="TreeGrafter"/>
</dbReference>
<reference evidence="11 12" key="1">
    <citation type="journal article" date="2018" name="Front. Microbiol.">
        <title>Genome-Wide Analysis of Corynespora cassiicola Leaf Fall Disease Putative Effectors.</title>
        <authorList>
            <person name="Lopez D."/>
            <person name="Ribeiro S."/>
            <person name="Label P."/>
            <person name="Fumanal B."/>
            <person name="Venisse J.S."/>
            <person name="Kohler A."/>
            <person name="de Oliveira R.R."/>
            <person name="Labutti K."/>
            <person name="Lipzen A."/>
            <person name="Lail K."/>
            <person name="Bauer D."/>
            <person name="Ohm R.A."/>
            <person name="Barry K.W."/>
            <person name="Spatafora J."/>
            <person name="Grigoriev I.V."/>
            <person name="Martin F.M."/>
            <person name="Pujade-Renaud V."/>
        </authorList>
    </citation>
    <scope>NUCLEOTIDE SEQUENCE [LARGE SCALE GENOMIC DNA]</scope>
    <source>
        <strain evidence="11 12">Philippines</strain>
    </source>
</reference>
<feature type="transmembrane region" description="Helical" evidence="10">
    <location>
        <begin position="33"/>
        <end position="57"/>
    </location>
</feature>
<accession>A0A2T2P4M7</accession>
<feature type="region of interest" description="Disordered" evidence="9">
    <location>
        <begin position="1"/>
        <end position="23"/>
    </location>
</feature>
<evidence type="ECO:0000256" key="5">
    <source>
        <dbReference type="ARBA" id="ARBA00022989"/>
    </source>
</evidence>
<evidence type="ECO:0000256" key="2">
    <source>
        <dbReference type="ARBA" id="ARBA00006175"/>
    </source>
</evidence>
<evidence type="ECO:0000256" key="7">
    <source>
        <dbReference type="ARBA" id="ARBA00034651"/>
    </source>
</evidence>
<dbReference type="SUPFAM" id="SSF81338">
    <property type="entry name" value="Aquaporin-like"/>
    <property type="match status" value="1"/>
</dbReference>
<evidence type="ECO:0000256" key="4">
    <source>
        <dbReference type="ARBA" id="ARBA00022737"/>
    </source>
</evidence>
<dbReference type="InterPro" id="IPR000425">
    <property type="entry name" value="MIP"/>
</dbReference>
<feature type="transmembrane region" description="Helical" evidence="10">
    <location>
        <begin position="190"/>
        <end position="212"/>
    </location>
</feature>
<dbReference type="Proteomes" id="UP000240883">
    <property type="component" value="Unassembled WGS sequence"/>
</dbReference>
<feature type="transmembrane region" description="Helical" evidence="10">
    <location>
        <begin position="119"/>
        <end position="140"/>
    </location>
</feature>
<dbReference type="GO" id="GO:0015250">
    <property type="term" value="F:water channel activity"/>
    <property type="evidence" value="ECO:0007669"/>
    <property type="project" value="TreeGrafter"/>
</dbReference>
<keyword evidence="8" id="KW-0813">Transport</keyword>
<comment type="catalytic activity">
    <reaction evidence="7">
        <text>H2O(in) = H2O(out)</text>
        <dbReference type="Rhea" id="RHEA:29667"/>
        <dbReference type="ChEBI" id="CHEBI:15377"/>
    </reaction>
</comment>
<evidence type="ECO:0000256" key="10">
    <source>
        <dbReference type="SAM" id="Phobius"/>
    </source>
</evidence>
<keyword evidence="6 10" id="KW-0472">Membrane</keyword>
<evidence type="ECO:0000256" key="1">
    <source>
        <dbReference type="ARBA" id="ARBA00004141"/>
    </source>
</evidence>
<evidence type="ECO:0000313" key="11">
    <source>
        <dbReference type="EMBL" id="PSN72641.1"/>
    </source>
</evidence>
<protein>
    <submittedName>
        <fullName evidence="11">Aquaporin</fullName>
    </submittedName>
</protein>
<sequence>MQSLHKLQESKEHPNGHHQNGSPRHIDTFQGHLVAMTGEFVGTFMFLYFSYAGQVMLTTQASETSSLNGGKSAQTNVFTALVYGFSLLVSVWAFYRISGGLFNPAVTLGMTLSGTLPPIRALCLFPTQIIAAMCAAGLVSCMFSGDITSCNTTLAEGTSIAQGVFIEIFMTALLVFVVLMLAAEKSKDTFIAPIGIGLALFVAMLGGVYYTGGSLNPARSFGPAVAGPSFPGYHWVYWIGPALGAIIAAGYYRFVKHFNYEEANPGQDSAGGGFVQPALSRELRSGGSADGMV</sequence>
<dbReference type="EMBL" id="KZ678130">
    <property type="protein sequence ID" value="PSN72641.1"/>
    <property type="molecule type" value="Genomic_DNA"/>
</dbReference>
<dbReference type="AlphaFoldDB" id="A0A2T2P4M7"/>
<dbReference type="PRINTS" id="PR00783">
    <property type="entry name" value="MINTRINSICP"/>
</dbReference>
<dbReference type="InterPro" id="IPR034294">
    <property type="entry name" value="Aquaporin_transptr"/>
</dbReference>
<evidence type="ECO:0000313" key="12">
    <source>
        <dbReference type="Proteomes" id="UP000240883"/>
    </source>
</evidence>
<keyword evidence="3 8" id="KW-0812">Transmembrane</keyword>
<proteinExistence type="inferred from homology"/>
<evidence type="ECO:0000256" key="9">
    <source>
        <dbReference type="SAM" id="MobiDB-lite"/>
    </source>
</evidence>
<keyword evidence="12" id="KW-1185">Reference proteome</keyword>
<evidence type="ECO:0000256" key="3">
    <source>
        <dbReference type="ARBA" id="ARBA00022692"/>
    </source>
</evidence>
<dbReference type="Gene3D" id="1.20.1080.10">
    <property type="entry name" value="Glycerol uptake facilitator protein"/>
    <property type="match status" value="1"/>
</dbReference>
<dbReference type="OrthoDB" id="3222at2759"/>
<organism evidence="11 12">
    <name type="scientific">Corynespora cassiicola Philippines</name>
    <dbReference type="NCBI Taxonomy" id="1448308"/>
    <lineage>
        <taxon>Eukaryota</taxon>
        <taxon>Fungi</taxon>
        <taxon>Dikarya</taxon>
        <taxon>Ascomycota</taxon>
        <taxon>Pezizomycotina</taxon>
        <taxon>Dothideomycetes</taxon>
        <taxon>Pleosporomycetidae</taxon>
        <taxon>Pleosporales</taxon>
        <taxon>Corynesporascaceae</taxon>
        <taxon>Corynespora</taxon>
    </lineage>
</organism>